<dbReference type="EMBL" id="HE612861">
    <property type="protein sequence ID" value="CCE63693.1"/>
    <property type="molecule type" value="Genomic_DNA"/>
</dbReference>
<sequence length="109" mass="12135">MRISHFTYTVIFSIFLLINGVCASSYILTFNEPSGDVIVPTSFMDDLKSIIKEFGGKVTHEYTLIRGFTIDMSSSNISGLKSRLTTIGNEFGYSFNIEQDSDVHAIANH</sequence>
<dbReference type="KEGG" id="tpf:TPHA_0F02110"/>
<gene>
    <name evidence="2" type="primary">TPHA0F02110</name>
    <name evidence="2" type="ordered locus">TPHA_0F02110</name>
</gene>
<protein>
    <recommendedName>
        <fullName evidence="4">Inhibitor I9 domain-containing protein</fullName>
    </recommendedName>
</protein>
<organism evidence="2 3">
    <name type="scientific">Tetrapisispora phaffii (strain ATCC 24235 / CBS 4417 / NBRC 1672 / NRRL Y-8282 / UCD 70-5)</name>
    <name type="common">Yeast</name>
    <name type="synonym">Fabospora phaffii</name>
    <dbReference type="NCBI Taxonomy" id="1071381"/>
    <lineage>
        <taxon>Eukaryota</taxon>
        <taxon>Fungi</taxon>
        <taxon>Dikarya</taxon>
        <taxon>Ascomycota</taxon>
        <taxon>Saccharomycotina</taxon>
        <taxon>Saccharomycetes</taxon>
        <taxon>Saccharomycetales</taxon>
        <taxon>Saccharomycetaceae</taxon>
        <taxon>Tetrapisispora</taxon>
    </lineage>
</organism>
<dbReference type="InterPro" id="IPR037045">
    <property type="entry name" value="S8pro/Inhibitor_I9_sf"/>
</dbReference>
<reference evidence="2 3" key="1">
    <citation type="journal article" date="2011" name="Proc. Natl. Acad. Sci. U.S.A.">
        <title>Evolutionary erosion of yeast sex chromosomes by mating-type switching accidents.</title>
        <authorList>
            <person name="Gordon J.L."/>
            <person name="Armisen D."/>
            <person name="Proux-Wera E."/>
            <person name="Oheigeartaigh S.S."/>
            <person name="Byrne K.P."/>
            <person name="Wolfe K.H."/>
        </authorList>
    </citation>
    <scope>NUCLEOTIDE SEQUENCE [LARGE SCALE GENOMIC DNA]</scope>
    <source>
        <strain evidence="3">ATCC 24235 / CBS 4417 / NBRC 1672 / NRRL Y-8282 / UCD 70-5</strain>
    </source>
</reference>
<evidence type="ECO:0000313" key="3">
    <source>
        <dbReference type="Proteomes" id="UP000005666"/>
    </source>
</evidence>
<dbReference type="SUPFAM" id="SSF54897">
    <property type="entry name" value="Protease propeptides/inhibitors"/>
    <property type="match status" value="1"/>
</dbReference>
<dbReference type="AlphaFoldDB" id="G8BVB1"/>
<dbReference type="HOGENOM" id="CLU_156026_1_0_1"/>
<evidence type="ECO:0008006" key="4">
    <source>
        <dbReference type="Google" id="ProtNLM"/>
    </source>
</evidence>
<dbReference type="Proteomes" id="UP000005666">
    <property type="component" value="Chromosome 6"/>
</dbReference>
<dbReference type="GO" id="GO:0042144">
    <property type="term" value="P:vacuole fusion, non-autophagic"/>
    <property type="evidence" value="ECO:0007669"/>
    <property type="project" value="EnsemblFungi"/>
</dbReference>
<accession>G8BVB1</accession>
<dbReference type="GO" id="GO:0004866">
    <property type="term" value="F:endopeptidase inhibitor activity"/>
    <property type="evidence" value="ECO:0007669"/>
    <property type="project" value="EnsemblFungi"/>
</dbReference>
<feature type="chain" id="PRO_5003508720" description="Inhibitor I9 domain-containing protein" evidence="1">
    <location>
        <begin position="24"/>
        <end position="109"/>
    </location>
</feature>
<dbReference type="GeneID" id="11535482"/>
<dbReference type="OMA" id="GSITHEY"/>
<keyword evidence="1" id="KW-0732">Signal</keyword>
<dbReference type="eggNOG" id="ENOG502S7VS">
    <property type="taxonomic scope" value="Eukaryota"/>
</dbReference>
<name>G8BVB1_TETPH</name>
<dbReference type="Gene3D" id="3.30.70.80">
    <property type="entry name" value="Peptidase S8 propeptide/proteinase inhibitor I9"/>
    <property type="match status" value="1"/>
</dbReference>
<keyword evidence="3" id="KW-1185">Reference proteome</keyword>
<feature type="signal peptide" evidence="1">
    <location>
        <begin position="1"/>
        <end position="23"/>
    </location>
</feature>
<proteinExistence type="predicted"/>
<evidence type="ECO:0000256" key="1">
    <source>
        <dbReference type="SAM" id="SignalP"/>
    </source>
</evidence>
<dbReference type="RefSeq" id="XP_003686127.1">
    <property type="nucleotide sequence ID" value="XM_003686079.1"/>
</dbReference>
<dbReference type="OrthoDB" id="5518345at2759"/>
<evidence type="ECO:0000313" key="2">
    <source>
        <dbReference type="EMBL" id="CCE63693.1"/>
    </source>
</evidence>